<evidence type="ECO:0000313" key="1">
    <source>
        <dbReference type="EMBL" id="KAA8543297.1"/>
    </source>
</evidence>
<dbReference type="EMBL" id="CM018034">
    <property type="protein sequence ID" value="KAA8543297.1"/>
    <property type="molecule type" value="Genomic_DNA"/>
</dbReference>
<evidence type="ECO:0000313" key="2">
    <source>
        <dbReference type="Proteomes" id="UP000325577"/>
    </source>
</evidence>
<keyword evidence="2" id="KW-1185">Reference proteome</keyword>
<dbReference type="AlphaFoldDB" id="A0A5J5BNB8"/>
<proteinExistence type="predicted"/>
<accession>A0A5J5BNB8</accession>
<protein>
    <submittedName>
        <fullName evidence="1">Uncharacterized protein</fullName>
    </submittedName>
</protein>
<reference evidence="1 2" key="1">
    <citation type="submission" date="2019-09" db="EMBL/GenBank/DDBJ databases">
        <title>A chromosome-level genome assembly of the Chinese tupelo Nyssa sinensis.</title>
        <authorList>
            <person name="Yang X."/>
            <person name="Kang M."/>
            <person name="Yang Y."/>
            <person name="Xiong H."/>
            <person name="Wang M."/>
            <person name="Zhang Z."/>
            <person name="Wang Z."/>
            <person name="Wu H."/>
            <person name="Ma T."/>
            <person name="Liu J."/>
            <person name="Xi Z."/>
        </authorList>
    </citation>
    <scope>NUCLEOTIDE SEQUENCE [LARGE SCALE GENOMIC DNA]</scope>
    <source>
        <strain evidence="1">J267</strain>
        <tissue evidence="1">Leaf</tissue>
    </source>
</reference>
<organism evidence="1 2">
    <name type="scientific">Nyssa sinensis</name>
    <dbReference type="NCBI Taxonomy" id="561372"/>
    <lineage>
        <taxon>Eukaryota</taxon>
        <taxon>Viridiplantae</taxon>
        <taxon>Streptophyta</taxon>
        <taxon>Embryophyta</taxon>
        <taxon>Tracheophyta</taxon>
        <taxon>Spermatophyta</taxon>
        <taxon>Magnoliopsida</taxon>
        <taxon>eudicotyledons</taxon>
        <taxon>Gunneridae</taxon>
        <taxon>Pentapetalae</taxon>
        <taxon>asterids</taxon>
        <taxon>Cornales</taxon>
        <taxon>Nyssaceae</taxon>
        <taxon>Nyssa</taxon>
    </lineage>
</organism>
<sequence>MVGLRRRSVCRAEQRKDGLEASVTASLRFVPDKPRIRFESHAKHRRRDFSIGSRRRSQPISVLNSELTQTQLISFQVVESSQMGIGF</sequence>
<gene>
    <name evidence="1" type="ORF">F0562_021208</name>
</gene>
<name>A0A5J5BNB8_9ASTE</name>
<dbReference type="Proteomes" id="UP000325577">
    <property type="component" value="Linkage Group LG11"/>
</dbReference>